<keyword evidence="6" id="KW-1185">Reference proteome</keyword>
<dbReference type="InterPro" id="IPR012132">
    <property type="entry name" value="GMC_OxRdtase"/>
</dbReference>
<evidence type="ECO:0000256" key="2">
    <source>
        <dbReference type="PIRSR" id="PIRSR000137-1"/>
    </source>
</evidence>
<dbReference type="InterPro" id="IPR036188">
    <property type="entry name" value="FAD/NAD-bd_sf"/>
</dbReference>
<protein>
    <submittedName>
        <fullName evidence="5">Alcohol oxidase</fullName>
    </submittedName>
</protein>
<dbReference type="OrthoDB" id="269227at2759"/>
<evidence type="ECO:0000313" key="6">
    <source>
        <dbReference type="Proteomes" id="UP000799424"/>
    </source>
</evidence>
<organism evidence="5 6">
    <name type="scientific">Ophiobolus disseminans</name>
    <dbReference type="NCBI Taxonomy" id="1469910"/>
    <lineage>
        <taxon>Eukaryota</taxon>
        <taxon>Fungi</taxon>
        <taxon>Dikarya</taxon>
        <taxon>Ascomycota</taxon>
        <taxon>Pezizomycotina</taxon>
        <taxon>Dothideomycetes</taxon>
        <taxon>Pleosporomycetidae</taxon>
        <taxon>Pleosporales</taxon>
        <taxon>Pleosporineae</taxon>
        <taxon>Phaeosphaeriaceae</taxon>
        <taxon>Ophiobolus</taxon>
    </lineage>
</organism>
<accession>A0A6A7AG20</accession>
<keyword evidence="3" id="KW-0285">Flavoprotein</keyword>
<dbReference type="SUPFAM" id="SSF54373">
    <property type="entry name" value="FAD-linked reductases, C-terminal domain"/>
    <property type="match status" value="1"/>
</dbReference>
<feature type="binding site" evidence="3">
    <location>
        <begin position="116"/>
        <end position="117"/>
    </location>
    <ligand>
        <name>FAD</name>
        <dbReference type="ChEBI" id="CHEBI:57692"/>
    </ligand>
</feature>
<dbReference type="Gene3D" id="3.50.50.60">
    <property type="entry name" value="FAD/NAD(P)-binding domain"/>
    <property type="match status" value="1"/>
</dbReference>
<comment type="cofactor">
    <cofactor evidence="3">
        <name>FAD</name>
        <dbReference type="ChEBI" id="CHEBI:57692"/>
    </cofactor>
</comment>
<dbReference type="PIRSF" id="PIRSF000137">
    <property type="entry name" value="Alcohol_oxidase"/>
    <property type="match status" value="1"/>
</dbReference>
<dbReference type="InterPro" id="IPR007867">
    <property type="entry name" value="GMC_OxRtase_C"/>
</dbReference>
<dbReference type="EMBL" id="MU006217">
    <property type="protein sequence ID" value="KAF2832260.1"/>
    <property type="molecule type" value="Genomic_DNA"/>
</dbReference>
<evidence type="ECO:0000259" key="4">
    <source>
        <dbReference type="PROSITE" id="PS00624"/>
    </source>
</evidence>
<keyword evidence="3" id="KW-0274">FAD</keyword>
<dbReference type="Pfam" id="PF05199">
    <property type="entry name" value="GMC_oxred_C"/>
    <property type="match status" value="1"/>
</dbReference>
<sequence>MARCLRSSDTKQLGFDFRAADCSIGGHLTTAYPKQSASWQYVPQDQHGQGTSYKDDRSIRLSLTKFRKMAHIAIVYLLAFLLQVTNVRGSSEYAQIKRSVGDLLPSYDYVIAGGGTSGLPVADRLTAAFPDRTVLVVEYGQLVNTTEILIPAATVSNRNYAFQILSQPEPGLNNRSFTVTVGKIVGGCSAINAQMFDRGSKADYDAWGEVLGEEYAYAGWTWGGLLPYFRKSTTFTPPSSLEMGKYDYTYDVDAAYGGDGGIQASYPPFQWPSEKVMRNAWLELGLPAPKEAAGGDAVGVFWLPSSQDPKSQTRSYARTAHYDPVASRPNYHLLVGHEVTEVVLEAFANGERKWKASGVKLQAVDDKNATSDVVMAKKEVILAAGTIHTPGILQRSGLGPKDVLRASNVDVKVELPGVGQNFQDHALLNMFYNLASPPPGPEQLFMNRTAMQEAQREYAEHKTGPLTLSGGNSGAFLPLLLLTNSTSDFLLALASQSPSAFLPPNSHSSIIEGYKHQLNSLKRLLSSKDAAVFEYPIGYGNMIAFLKPLSRGTVNINPKNPLADPLINYRTFTNPLDITLSMHGAKILRRLYSTPTALKLGPTEQTPGRNVQTDEQWATWLKRSMSPSFYHPVGTAALGPVERGGVVGPDLRVHGVLGLMVVDASIMPLIPGTHTSSTVYAVAEKAADGI</sequence>
<dbReference type="Proteomes" id="UP000799424">
    <property type="component" value="Unassembled WGS sequence"/>
</dbReference>
<feature type="active site" description="Proton acceptor" evidence="2">
    <location>
        <position position="674"/>
    </location>
</feature>
<feature type="non-terminal residue" evidence="5">
    <location>
        <position position="690"/>
    </location>
</feature>
<gene>
    <name evidence="5" type="ORF">CC86DRAFT_313173</name>
</gene>
<evidence type="ECO:0000256" key="1">
    <source>
        <dbReference type="ARBA" id="ARBA00010790"/>
    </source>
</evidence>
<reference evidence="5" key="1">
    <citation type="journal article" date="2020" name="Stud. Mycol.">
        <title>101 Dothideomycetes genomes: a test case for predicting lifestyles and emergence of pathogens.</title>
        <authorList>
            <person name="Haridas S."/>
            <person name="Albert R."/>
            <person name="Binder M."/>
            <person name="Bloem J."/>
            <person name="Labutti K."/>
            <person name="Salamov A."/>
            <person name="Andreopoulos B."/>
            <person name="Baker S."/>
            <person name="Barry K."/>
            <person name="Bills G."/>
            <person name="Bluhm B."/>
            <person name="Cannon C."/>
            <person name="Castanera R."/>
            <person name="Culley D."/>
            <person name="Daum C."/>
            <person name="Ezra D."/>
            <person name="Gonzalez J."/>
            <person name="Henrissat B."/>
            <person name="Kuo A."/>
            <person name="Liang C."/>
            <person name="Lipzen A."/>
            <person name="Lutzoni F."/>
            <person name="Magnuson J."/>
            <person name="Mondo S."/>
            <person name="Nolan M."/>
            <person name="Ohm R."/>
            <person name="Pangilinan J."/>
            <person name="Park H.-J."/>
            <person name="Ramirez L."/>
            <person name="Alfaro M."/>
            <person name="Sun H."/>
            <person name="Tritt A."/>
            <person name="Yoshinaga Y."/>
            <person name="Zwiers L.-H."/>
            <person name="Turgeon B."/>
            <person name="Goodwin S."/>
            <person name="Spatafora J."/>
            <person name="Crous P."/>
            <person name="Grigoriev I."/>
        </authorList>
    </citation>
    <scope>NUCLEOTIDE SEQUENCE</scope>
    <source>
        <strain evidence="5">CBS 113818</strain>
    </source>
</reference>
<dbReference type="PANTHER" id="PTHR11552:SF115">
    <property type="entry name" value="DEHYDROGENASE XPTC-RELATED"/>
    <property type="match status" value="1"/>
</dbReference>
<proteinExistence type="inferred from homology"/>
<dbReference type="InterPro" id="IPR000172">
    <property type="entry name" value="GMC_OxRdtase_N"/>
</dbReference>
<feature type="binding site" evidence="3">
    <location>
        <position position="339"/>
    </location>
    <ligand>
        <name>FAD</name>
        <dbReference type="ChEBI" id="CHEBI:57692"/>
    </ligand>
</feature>
<dbReference type="Pfam" id="PF00732">
    <property type="entry name" value="GMC_oxred_N"/>
    <property type="match status" value="1"/>
</dbReference>
<dbReference type="GO" id="GO:0016614">
    <property type="term" value="F:oxidoreductase activity, acting on CH-OH group of donors"/>
    <property type="evidence" value="ECO:0007669"/>
    <property type="project" value="InterPro"/>
</dbReference>
<dbReference type="PANTHER" id="PTHR11552">
    <property type="entry name" value="GLUCOSE-METHANOL-CHOLINE GMC OXIDOREDUCTASE"/>
    <property type="match status" value="1"/>
</dbReference>
<feature type="domain" description="Glucose-methanol-choline oxidoreductase N-terminal" evidence="4">
    <location>
        <begin position="385"/>
        <end position="399"/>
    </location>
</feature>
<dbReference type="GO" id="GO:0044550">
    <property type="term" value="P:secondary metabolite biosynthetic process"/>
    <property type="evidence" value="ECO:0007669"/>
    <property type="project" value="TreeGrafter"/>
</dbReference>
<dbReference type="PROSITE" id="PS00624">
    <property type="entry name" value="GMC_OXRED_2"/>
    <property type="match status" value="1"/>
</dbReference>
<dbReference type="GO" id="GO:0050660">
    <property type="term" value="F:flavin adenine dinucleotide binding"/>
    <property type="evidence" value="ECO:0007669"/>
    <property type="project" value="InterPro"/>
</dbReference>
<dbReference type="AlphaFoldDB" id="A0A6A7AG20"/>
<dbReference type="SUPFAM" id="SSF51905">
    <property type="entry name" value="FAD/NAD(P)-binding domain"/>
    <property type="match status" value="1"/>
</dbReference>
<comment type="similarity">
    <text evidence="1">Belongs to the GMC oxidoreductase family.</text>
</comment>
<evidence type="ECO:0000313" key="5">
    <source>
        <dbReference type="EMBL" id="KAF2832260.1"/>
    </source>
</evidence>
<evidence type="ECO:0000256" key="3">
    <source>
        <dbReference type="PIRSR" id="PIRSR000137-2"/>
    </source>
</evidence>
<feature type="active site" description="Proton donor" evidence="2">
    <location>
        <position position="631"/>
    </location>
</feature>
<name>A0A6A7AG20_9PLEO</name>
<dbReference type="Gene3D" id="3.30.560.10">
    <property type="entry name" value="Glucose Oxidase, domain 3"/>
    <property type="match status" value="1"/>
</dbReference>